<reference evidence="1" key="2">
    <citation type="submission" date="2015-07" db="EMBL/GenBank/DDBJ databases">
        <title>Plasmids, circular viruses and viroids from rat gut.</title>
        <authorList>
            <person name="Jorgensen T.J."/>
            <person name="Hansen M.A."/>
            <person name="Xu Z."/>
            <person name="Tabak M.A."/>
            <person name="Sorensen S.J."/>
            <person name="Hansen L.H."/>
        </authorList>
    </citation>
    <scope>NUCLEOTIDE SEQUENCE</scope>
    <source>
        <strain evidence="1">RGFK1501</strain>
    </source>
</reference>
<accession>A0A0H5Q7H5</accession>
<protein>
    <submittedName>
        <fullName evidence="1">Uncharacterized protein</fullName>
    </submittedName>
</protein>
<organism evidence="1">
    <name type="scientific">uncultured prokaryote</name>
    <dbReference type="NCBI Taxonomy" id="198431"/>
    <lineage>
        <taxon>unclassified sequences</taxon>
        <taxon>environmental samples</taxon>
    </lineage>
</organism>
<dbReference type="AlphaFoldDB" id="A0A0H5Q7H5"/>
<dbReference type="EMBL" id="LN854038">
    <property type="protein sequence ID" value="CRY97344.1"/>
    <property type="molecule type" value="Genomic_DNA"/>
</dbReference>
<evidence type="ECO:0000313" key="1">
    <source>
        <dbReference type="EMBL" id="CRY97344.1"/>
    </source>
</evidence>
<name>A0A0H5Q7H5_9ZZZZ</name>
<sequence length="221" mass="23166">MATVPNRRQYGRVVLSYGGTIRTGQGWSCTLTSSTAFHVPTAAQLKDMLDTMTGIFVSWWGGSGGQLNSADVVLDDLKAYFYPAGATSATAQAEVTGIAAAGAKTGTMPTQVSLVHTLLTGLPGRHRRGRNYVPATGVSLTNHQLTDALTNTSANTFASLLESLNGTAIGDTFWLTSVSANLAEAAPPTVIQVRVDSEADIQRRRADKVAADFVHAATVPA</sequence>
<proteinExistence type="predicted"/>
<reference evidence="1" key="1">
    <citation type="submission" date="2015-06" db="EMBL/GenBank/DDBJ databases">
        <authorList>
            <person name="Joergensen T."/>
        </authorList>
    </citation>
    <scope>NUCLEOTIDE SEQUENCE</scope>
    <source>
        <strain evidence="1">RGFK1501</strain>
    </source>
</reference>